<comment type="caution">
    <text evidence="1">The sequence shown here is derived from an EMBL/GenBank/DDBJ whole genome shotgun (WGS) entry which is preliminary data.</text>
</comment>
<reference evidence="1" key="1">
    <citation type="submission" date="2020-10" db="EMBL/GenBank/DDBJ databases">
        <authorList>
            <person name="Gilroy R."/>
        </authorList>
    </citation>
    <scope>NUCLEOTIDE SEQUENCE</scope>
    <source>
        <strain evidence="1">ChiHjej12B11-7776</strain>
    </source>
</reference>
<protein>
    <submittedName>
        <fullName evidence="1">Uncharacterized protein</fullName>
    </submittedName>
</protein>
<evidence type="ECO:0000313" key="1">
    <source>
        <dbReference type="EMBL" id="HIU90970.1"/>
    </source>
</evidence>
<sequence>MDVKRRKQRKSCVAFVKTNFSIFSAKNFQAGIKGLQCNSGSAILVLRKLAKRCQTVGTAPYQKPLKGISGSTSTTKNQKGTEFSVHFFV</sequence>
<gene>
    <name evidence="1" type="ORF">IAC72_03030</name>
</gene>
<dbReference type="AlphaFoldDB" id="A0A9D1SPU6"/>
<accession>A0A9D1SPU6</accession>
<reference evidence="1" key="2">
    <citation type="journal article" date="2021" name="PeerJ">
        <title>Extensive microbial diversity within the chicken gut microbiome revealed by metagenomics and culture.</title>
        <authorList>
            <person name="Gilroy R."/>
            <person name="Ravi A."/>
            <person name="Getino M."/>
            <person name="Pursley I."/>
            <person name="Horton D.L."/>
            <person name="Alikhan N.F."/>
            <person name="Baker D."/>
            <person name="Gharbi K."/>
            <person name="Hall N."/>
            <person name="Watson M."/>
            <person name="Adriaenssens E.M."/>
            <person name="Foster-Nyarko E."/>
            <person name="Jarju S."/>
            <person name="Secka A."/>
            <person name="Antonio M."/>
            <person name="Oren A."/>
            <person name="Chaudhuri R.R."/>
            <person name="La Ragione R."/>
            <person name="Hildebrand F."/>
            <person name="Pallen M.J."/>
        </authorList>
    </citation>
    <scope>NUCLEOTIDE SEQUENCE</scope>
    <source>
        <strain evidence="1">ChiHjej12B11-7776</strain>
    </source>
</reference>
<name>A0A9D1SPU6_9BACT</name>
<proteinExistence type="predicted"/>
<dbReference type="Proteomes" id="UP000886852">
    <property type="component" value="Unassembled WGS sequence"/>
</dbReference>
<organism evidence="1 2">
    <name type="scientific">Candidatus Fimimonas merdipullorum</name>
    <dbReference type="NCBI Taxonomy" id="2840822"/>
    <lineage>
        <taxon>Bacteria</taxon>
        <taxon>Pseudomonadati</taxon>
        <taxon>Myxococcota</taxon>
        <taxon>Myxococcia</taxon>
        <taxon>Myxococcales</taxon>
        <taxon>Cystobacterineae</taxon>
        <taxon>Myxococcaceae</taxon>
        <taxon>Myxococcaceae incertae sedis</taxon>
        <taxon>Candidatus Fimimonas</taxon>
    </lineage>
</organism>
<evidence type="ECO:0000313" key="2">
    <source>
        <dbReference type="Proteomes" id="UP000886852"/>
    </source>
</evidence>
<dbReference type="EMBL" id="DVOC01000054">
    <property type="protein sequence ID" value="HIU90970.1"/>
    <property type="molecule type" value="Genomic_DNA"/>
</dbReference>